<dbReference type="GO" id="GO:0003677">
    <property type="term" value="F:DNA binding"/>
    <property type="evidence" value="ECO:0007669"/>
    <property type="project" value="InterPro"/>
</dbReference>
<dbReference type="GeneID" id="105215196"/>
<dbReference type="Pfam" id="PF10545">
    <property type="entry name" value="MADF_DNA_bdg"/>
    <property type="match status" value="1"/>
</dbReference>
<reference evidence="5" key="1">
    <citation type="submission" date="2014-11" db="EMBL/GenBank/DDBJ databases">
        <authorList>
            <person name="Geib S."/>
        </authorList>
    </citation>
    <scope>NUCLEOTIDE SEQUENCE</scope>
</reference>
<dbReference type="OrthoDB" id="8118596at2759"/>
<organism evidence="5">
    <name type="scientific">Zeugodacus cucurbitae</name>
    <name type="common">Melon fruit fly</name>
    <name type="synonym">Bactrocera cucurbitae</name>
    <dbReference type="NCBI Taxonomy" id="28588"/>
    <lineage>
        <taxon>Eukaryota</taxon>
        <taxon>Metazoa</taxon>
        <taxon>Ecdysozoa</taxon>
        <taxon>Arthropoda</taxon>
        <taxon>Hexapoda</taxon>
        <taxon>Insecta</taxon>
        <taxon>Pterygota</taxon>
        <taxon>Neoptera</taxon>
        <taxon>Endopterygota</taxon>
        <taxon>Diptera</taxon>
        <taxon>Brachycera</taxon>
        <taxon>Muscomorpha</taxon>
        <taxon>Tephritoidea</taxon>
        <taxon>Tephritidae</taxon>
        <taxon>Zeugodacus</taxon>
        <taxon>Zeugodacus</taxon>
    </lineage>
</organism>
<evidence type="ECO:0000259" key="4">
    <source>
        <dbReference type="PROSITE" id="PS51031"/>
    </source>
</evidence>
<comment type="subcellular location">
    <subcellularLocation>
        <location evidence="1">Nucleus</location>
    </subcellularLocation>
</comment>
<dbReference type="Pfam" id="PF02944">
    <property type="entry name" value="BESS"/>
    <property type="match status" value="1"/>
</dbReference>
<gene>
    <name evidence="5" type="primary">ycf78</name>
    <name evidence="5" type="ORF">g.26008</name>
</gene>
<dbReference type="InterPro" id="IPR006578">
    <property type="entry name" value="MADF-dom"/>
</dbReference>
<evidence type="ECO:0000256" key="2">
    <source>
        <dbReference type="SAM" id="MobiDB-lite"/>
    </source>
</evidence>
<dbReference type="GO" id="GO:0005667">
    <property type="term" value="C:transcription regulator complex"/>
    <property type="evidence" value="ECO:0007669"/>
    <property type="project" value="TreeGrafter"/>
</dbReference>
<evidence type="ECO:0000259" key="3">
    <source>
        <dbReference type="PROSITE" id="PS51029"/>
    </source>
</evidence>
<sequence>MEPSETVQESSSDQGQMYYTKPSDNGVIVKINSMKLIRLVRCNDVLYNSFADGYNDKTYKEIIWERIYRALFPFYDTYKPQHQDCIRANVRRRWKTLRDSISREVKKNATLENYLRKKESPIISELEFLIPHIKSAHCARLADEMGLRECYTSTMVVEQEPQDEDSLNDLIDLTEECDIKPFIKQDGFQYDDMDTCDGSLQHETLSPTANIDVGSQFINGIEVVPATENDESIQSSWNKEFCTLAQFKGGEFINPVDVCTEQEHGENSEATDKEAREMNDTAATEPISKRARNESEDTPKELQAKILQLLSSLEHRERSDCETQDEDRMFLLSLVSDLKRVPAAKKMMVKMEIVTAIARANQSP</sequence>
<dbReference type="InterPro" id="IPR039353">
    <property type="entry name" value="TF_Adf1"/>
</dbReference>
<dbReference type="PROSITE" id="PS51029">
    <property type="entry name" value="MADF"/>
    <property type="match status" value="1"/>
</dbReference>
<dbReference type="EMBL" id="GBXI01001790">
    <property type="protein sequence ID" value="JAD12502.1"/>
    <property type="molecule type" value="Transcribed_RNA"/>
</dbReference>
<feature type="region of interest" description="Disordered" evidence="2">
    <location>
        <begin position="262"/>
        <end position="300"/>
    </location>
</feature>
<dbReference type="PANTHER" id="PTHR12243:SF67">
    <property type="entry name" value="COREPRESSOR OF PANGOLIN, ISOFORM A-RELATED"/>
    <property type="match status" value="1"/>
</dbReference>
<evidence type="ECO:0000256" key="1">
    <source>
        <dbReference type="PROSITE-ProRule" id="PRU00371"/>
    </source>
</evidence>
<dbReference type="InterPro" id="IPR004210">
    <property type="entry name" value="BESS_motif"/>
</dbReference>
<protein>
    <submittedName>
        <fullName evidence="5">Uncharacterized membrane protein ycf78</fullName>
    </submittedName>
</protein>
<feature type="compositionally biased region" description="Basic and acidic residues" evidence="2">
    <location>
        <begin position="262"/>
        <end position="279"/>
    </location>
</feature>
<dbReference type="SMART" id="SM00595">
    <property type="entry name" value="MADF"/>
    <property type="match status" value="1"/>
</dbReference>
<dbReference type="PANTHER" id="PTHR12243">
    <property type="entry name" value="MADF DOMAIN TRANSCRIPTION FACTOR"/>
    <property type="match status" value="1"/>
</dbReference>
<feature type="domain" description="BESS" evidence="4">
    <location>
        <begin position="324"/>
        <end position="363"/>
    </location>
</feature>
<reference evidence="5" key="2">
    <citation type="journal article" date="2015" name="Gigascience">
        <title>Reconstructing a comprehensive transcriptome assembly of a white-pupal translocated strain of the pest fruit fly Bactrocera cucurbitae.</title>
        <authorList>
            <person name="Sim S.B."/>
            <person name="Calla B."/>
            <person name="Hall B."/>
            <person name="DeRego T."/>
            <person name="Geib S.M."/>
        </authorList>
    </citation>
    <scope>NUCLEOTIDE SEQUENCE</scope>
</reference>
<feature type="domain" description="MADF" evidence="3">
    <location>
        <begin position="35"/>
        <end position="134"/>
    </location>
</feature>
<dbReference type="GO" id="GO:0005634">
    <property type="term" value="C:nucleus"/>
    <property type="evidence" value="ECO:0007669"/>
    <property type="project" value="UniProtKB-SubCell"/>
</dbReference>
<feature type="compositionally biased region" description="Basic and acidic residues" evidence="2">
    <location>
        <begin position="287"/>
        <end position="300"/>
    </location>
</feature>
<keyword evidence="1" id="KW-0539">Nucleus</keyword>
<proteinExistence type="predicted"/>
<evidence type="ECO:0000313" key="5">
    <source>
        <dbReference type="EMBL" id="JAD12502.1"/>
    </source>
</evidence>
<dbReference type="AlphaFoldDB" id="A0A0A1XNG8"/>
<name>A0A0A1XNG8_ZEUCU</name>
<dbReference type="PROSITE" id="PS51031">
    <property type="entry name" value="BESS"/>
    <property type="match status" value="1"/>
</dbReference>
<dbReference type="GO" id="GO:0006357">
    <property type="term" value="P:regulation of transcription by RNA polymerase II"/>
    <property type="evidence" value="ECO:0007669"/>
    <property type="project" value="TreeGrafter"/>
</dbReference>
<accession>A0A0A1XNG8</accession>